<accession>A0ABW4Z5S3</accession>
<sequence length="245" mass="26776">MTISHSPRMKKWTHGSCKRGSRRLAMRRPIDGVMGLKTRAATIAFQRAAGLYPHGIAGPKTEAALKAAIEARAVDVTPAPVRQSMSAIGLAVLISREARKLTAYRDTKGILDNRHQPYRRRRRADPLSGAHDHRGRGGRHLCPDLTQYEDAVRAAVKVGLADHQYDALVSVCYNIGTGAFAGATFVKRINAGESRARIRAAILMWCKPTEILSRRTGEADQFVTPYSVSLPKARSTDARPISVAA</sequence>
<dbReference type="EC" id="3.2.1.17" evidence="4"/>
<keyword evidence="8" id="KW-1185">Reference proteome</keyword>
<dbReference type="EMBL" id="JBHUHD010000004">
    <property type="protein sequence ID" value="MFD2143773.1"/>
    <property type="molecule type" value="Genomic_DNA"/>
</dbReference>
<dbReference type="Pfam" id="PF01471">
    <property type="entry name" value="PG_binding_1"/>
    <property type="match status" value="1"/>
</dbReference>
<dbReference type="Pfam" id="PF00959">
    <property type="entry name" value="Phage_lysozyme"/>
    <property type="match status" value="1"/>
</dbReference>
<comment type="catalytic activity">
    <reaction evidence="4">
        <text>Hydrolysis of (1-&gt;4)-beta-linkages between N-acetylmuramic acid and N-acetyl-D-glucosamine residues in a peptidoglycan and between N-acetyl-D-glucosamine residues in chitodextrins.</text>
        <dbReference type="EC" id="3.2.1.17"/>
    </reaction>
</comment>
<dbReference type="CDD" id="cd00737">
    <property type="entry name" value="lyz_endolysin_autolysin"/>
    <property type="match status" value="1"/>
</dbReference>
<dbReference type="InterPro" id="IPR036365">
    <property type="entry name" value="PGBD-like_sf"/>
</dbReference>
<dbReference type="InterPro" id="IPR023346">
    <property type="entry name" value="Lysozyme-like_dom_sf"/>
</dbReference>
<keyword evidence="1 4" id="KW-0929">Antimicrobial</keyword>
<dbReference type="PANTHER" id="PTHR38107:SF3">
    <property type="entry name" value="LYSOZYME RRRD-RELATED"/>
    <property type="match status" value="1"/>
</dbReference>
<reference evidence="8" key="1">
    <citation type="journal article" date="2019" name="Int. J. Syst. Evol. Microbiol.">
        <title>The Global Catalogue of Microorganisms (GCM) 10K type strain sequencing project: providing services to taxonomists for standard genome sequencing and annotation.</title>
        <authorList>
            <consortium name="The Broad Institute Genomics Platform"/>
            <consortium name="The Broad Institute Genome Sequencing Center for Infectious Disease"/>
            <person name="Wu L."/>
            <person name="Ma J."/>
        </authorList>
    </citation>
    <scope>NUCLEOTIDE SEQUENCE [LARGE SCALE GENOMIC DNA]</scope>
    <source>
        <strain evidence="8">CCM 7435</strain>
    </source>
</reference>
<name>A0ABW4Z5S3_9HYPH</name>
<organism evidence="7 8">
    <name type="scientific">Ancylobacter oerskovii</name>
    <dbReference type="NCBI Taxonomy" id="459519"/>
    <lineage>
        <taxon>Bacteria</taxon>
        <taxon>Pseudomonadati</taxon>
        <taxon>Pseudomonadota</taxon>
        <taxon>Alphaproteobacteria</taxon>
        <taxon>Hyphomicrobiales</taxon>
        <taxon>Xanthobacteraceae</taxon>
        <taxon>Ancylobacter</taxon>
    </lineage>
</organism>
<dbReference type="InterPro" id="IPR002196">
    <property type="entry name" value="Glyco_hydro_24"/>
</dbReference>
<feature type="region of interest" description="Disordered" evidence="5">
    <location>
        <begin position="120"/>
        <end position="141"/>
    </location>
</feature>
<dbReference type="Gene3D" id="1.10.101.10">
    <property type="entry name" value="PGBD-like superfamily/PGBD"/>
    <property type="match status" value="1"/>
</dbReference>
<evidence type="ECO:0000313" key="7">
    <source>
        <dbReference type="EMBL" id="MFD2143773.1"/>
    </source>
</evidence>
<dbReference type="RefSeq" id="WP_378297325.1">
    <property type="nucleotide sequence ID" value="NZ_JBHUHD010000004.1"/>
</dbReference>
<dbReference type="Proteomes" id="UP001597299">
    <property type="component" value="Unassembled WGS sequence"/>
</dbReference>
<dbReference type="GO" id="GO:0016787">
    <property type="term" value="F:hydrolase activity"/>
    <property type="evidence" value="ECO:0007669"/>
    <property type="project" value="UniProtKB-KW"/>
</dbReference>
<comment type="similarity">
    <text evidence="4">Belongs to the glycosyl hydrolase 24 family.</text>
</comment>
<proteinExistence type="inferred from homology"/>
<protein>
    <recommendedName>
        <fullName evidence="4">Lysozyme</fullName>
        <ecNumber evidence="4">3.2.1.17</ecNumber>
    </recommendedName>
</protein>
<evidence type="ECO:0000256" key="1">
    <source>
        <dbReference type="ARBA" id="ARBA00022529"/>
    </source>
</evidence>
<dbReference type="SUPFAM" id="SSF47090">
    <property type="entry name" value="PGBD-like"/>
    <property type="match status" value="1"/>
</dbReference>
<dbReference type="InterPro" id="IPR036366">
    <property type="entry name" value="PGBDSf"/>
</dbReference>
<evidence type="ECO:0000256" key="5">
    <source>
        <dbReference type="SAM" id="MobiDB-lite"/>
    </source>
</evidence>
<comment type="caution">
    <text evidence="7">The sequence shown here is derived from an EMBL/GenBank/DDBJ whole genome shotgun (WGS) entry which is preliminary data.</text>
</comment>
<evidence type="ECO:0000313" key="8">
    <source>
        <dbReference type="Proteomes" id="UP001597299"/>
    </source>
</evidence>
<evidence type="ECO:0000256" key="3">
    <source>
        <dbReference type="ARBA" id="ARBA00023200"/>
    </source>
</evidence>
<gene>
    <name evidence="7" type="ORF">ACFSNC_25790</name>
</gene>
<feature type="domain" description="Peptidoglycan binding-like" evidence="6">
    <location>
        <begin position="28"/>
        <end position="65"/>
    </location>
</feature>
<evidence type="ECO:0000259" key="6">
    <source>
        <dbReference type="Pfam" id="PF01471"/>
    </source>
</evidence>
<dbReference type="InterPro" id="IPR033907">
    <property type="entry name" value="Endolysin_autolysin"/>
</dbReference>
<dbReference type="Gene3D" id="1.10.530.40">
    <property type="match status" value="1"/>
</dbReference>
<dbReference type="InterPro" id="IPR023347">
    <property type="entry name" value="Lysozyme_dom_sf"/>
</dbReference>
<keyword evidence="4 7" id="KW-0378">Hydrolase</keyword>
<keyword evidence="4" id="KW-0326">Glycosidase</keyword>
<dbReference type="SUPFAM" id="SSF53955">
    <property type="entry name" value="Lysozyme-like"/>
    <property type="match status" value="1"/>
</dbReference>
<keyword evidence="3" id="KW-1035">Host cytoplasm</keyword>
<keyword evidence="2 4" id="KW-0081">Bacteriolytic enzyme</keyword>
<dbReference type="InterPro" id="IPR002477">
    <property type="entry name" value="Peptidoglycan-bd-like"/>
</dbReference>
<evidence type="ECO:0000256" key="4">
    <source>
        <dbReference type="RuleBase" id="RU003788"/>
    </source>
</evidence>
<dbReference type="InterPro" id="IPR051018">
    <property type="entry name" value="Bacteriophage_GH24"/>
</dbReference>
<evidence type="ECO:0000256" key="2">
    <source>
        <dbReference type="ARBA" id="ARBA00022638"/>
    </source>
</evidence>
<dbReference type="PANTHER" id="PTHR38107">
    <property type="match status" value="1"/>
</dbReference>